<evidence type="ECO:0000313" key="2">
    <source>
        <dbReference type="EMBL" id="NME28729.1"/>
    </source>
</evidence>
<name>A0A848C0A6_9FIRM</name>
<keyword evidence="1" id="KW-0812">Transmembrane</keyword>
<accession>A0A848C0A6</accession>
<comment type="caution">
    <text evidence="2">The sequence shown here is derived from an EMBL/GenBank/DDBJ whole genome shotgun (WGS) entry which is preliminary data.</text>
</comment>
<evidence type="ECO:0000256" key="1">
    <source>
        <dbReference type="SAM" id="Phobius"/>
    </source>
</evidence>
<gene>
    <name evidence="2" type="ORF">HF872_08890</name>
</gene>
<feature type="transmembrane region" description="Helical" evidence="1">
    <location>
        <begin position="12"/>
        <end position="33"/>
    </location>
</feature>
<dbReference type="Proteomes" id="UP000591071">
    <property type="component" value="Unassembled WGS sequence"/>
</dbReference>
<keyword evidence="1" id="KW-1133">Transmembrane helix</keyword>
<protein>
    <recommendedName>
        <fullName evidence="4">Sugar transferase</fullName>
    </recommendedName>
</protein>
<evidence type="ECO:0008006" key="4">
    <source>
        <dbReference type="Google" id="ProtNLM"/>
    </source>
</evidence>
<reference evidence="2 3" key="1">
    <citation type="submission" date="2020-04" db="EMBL/GenBank/DDBJ databases">
        <authorList>
            <person name="Hitch T.C.A."/>
            <person name="Wylensek D."/>
            <person name="Clavel T."/>
        </authorList>
    </citation>
    <scope>NUCLEOTIDE SEQUENCE [LARGE SCALE GENOMIC DNA]</scope>
    <source>
        <strain evidence="2 3">Oil-RF-744-FAT-WT-6-1</strain>
    </source>
</reference>
<feature type="transmembrane region" description="Helical" evidence="1">
    <location>
        <begin position="45"/>
        <end position="67"/>
    </location>
</feature>
<feature type="transmembrane region" description="Helical" evidence="1">
    <location>
        <begin position="107"/>
        <end position="126"/>
    </location>
</feature>
<evidence type="ECO:0000313" key="3">
    <source>
        <dbReference type="Proteomes" id="UP000591071"/>
    </source>
</evidence>
<sequence length="154" mass="17790">MSTRAYPTSRKLIDLLGDIAIISLTYIVLALILVNRQSLVTHIVLYSGMLPLAVVLSIGLFIIYGLYTLQYKRFSEIIISLFVSLIAVFFIIMAISFLFNYSYYSRILLIASTAVQFVLLICPFCFNNFVRYCNKLQWVEDSFKFCNYKICKQN</sequence>
<keyword evidence="1" id="KW-0472">Membrane</keyword>
<feature type="transmembrane region" description="Helical" evidence="1">
    <location>
        <begin position="79"/>
        <end position="101"/>
    </location>
</feature>
<dbReference type="AlphaFoldDB" id="A0A848C0A6"/>
<organism evidence="2 3">
    <name type="scientific">Megasphaera hexanoica</name>
    <dbReference type="NCBI Taxonomy" id="1675036"/>
    <lineage>
        <taxon>Bacteria</taxon>
        <taxon>Bacillati</taxon>
        <taxon>Bacillota</taxon>
        <taxon>Negativicutes</taxon>
        <taxon>Veillonellales</taxon>
        <taxon>Veillonellaceae</taxon>
        <taxon>Megasphaera</taxon>
    </lineage>
</organism>
<dbReference type="EMBL" id="JABAFG010000014">
    <property type="protein sequence ID" value="NME28729.1"/>
    <property type="molecule type" value="Genomic_DNA"/>
</dbReference>
<dbReference type="RefSeq" id="WP_170087749.1">
    <property type="nucleotide sequence ID" value="NZ_JABAFG010000014.1"/>
</dbReference>
<proteinExistence type="predicted"/>